<dbReference type="PANTHER" id="PTHR14136">
    <property type="entry name" value="BTB_POZ DOMAIN-CONTAINING PROTEIN KCTD9"/>
    <property type="match status" value="1"/>
</dbReference>
<dbReference type="InterPro" id="IPR027417">
    <property type="entry name" value="P-loop_NTPase"/>
</dbReference>
<gene>
    <name evidence="3" type="ORF">I8752_15760</name>
</gene>
<dbReference type="RefSeq" id="WP_214433261.1">
    <property type="nucleotide sequence ID" value="NZ_CAWPUQ010000310.1"/>
</dbReference>
<dbReference type="Gene3D" id="2.160.20.80">
    <property type="entry name" value="E3 ubiquitin-protein ligase SopA"/>
    <property type="match status" value="1"/>
</dbReference>
<comment type="caution">
    <text evidence="3">The sequence shown here is derived from an EMBL/GenBank/DDBJ whole genome shotgun (WGS) entry which is preliminary data.</text>
</comment>
<name>A0A8J7I8J3_9NOST</name>
<dbReference type="AlphaFoldDB" id="A0A8J7I8J3"/>
<accession>A0A8J7I8J3</accession>
<evidence type="ECO:0000259" key="2">
    <source>
        <dbReference type="Pfam" id="PF22735"/>
    </source>
</evidence>
<dbReference type="Pfam" id="PF00805">
    <property type="entry name" value="Pentapeptide"/>
    <property type="match status" value="3"/>
</dbReference>
<dbReference type="Gene3D" id="3.40.50.300">
    <property type="entry name" value="P-loop containing nucleotide triphosphate hydrolases"/>
    <property type="match status" value="1"/>
</dbReference>
<dbReference type="EMBL" id="JAECZA010000073">
    <property type="protein sequence ID" value="MBH8574452.1"/>
    <property type="molecule type" value="Genomic_DNA"/>
</dbReference>
<evidence type="ECO:0000313" key="3">
    <source>
        <dbReference type="EMBL" id="MBH8574452.1"/>
    </source>
</evidence>
<organism evidence="3 4">
    <name type="scientific">Dendronalium phyllosphericum CENA369</name>
    <dbReference type="NCBI Taxonomy" id="1725256"/>
    <lineage>
        <taxon>Bacteria</taxon>
        <taxon>Bacillati</taxon>
        <taxon>Cyanobacteriota</taxon>
        <taxon>Cyanophyceae</taxon>
        <taxon>Nostocales</taxon>
        <taxon>Nostocaceae</taxon>
        <taxon>Dendronalium</taxon>
        <taxon>Dendronalium phyllosphericum</taxon>
    </lineage>
</organism>
<dbReference type="Pfam" id="PF22735">
    <property type="entry name" value="NNH3"/>
    <property type="match status" value="1"/>
</dbReference>
<dbReference type="InterPro" id="IPR051082">
    <property type="entry name" value="Pentapeptide-BTB/POZ_domain"/>
</dbReference>
<dbReference type="InterPro" id="IPR007111">
    <property type="entry name" value="NACHT_NTPase"/>
</dbReference>
<dbReference type="SUPFAM" id="SSF52540">
    <property type="entry name" value="P-loop containing nucleoside triphosphate hydrolases"/>
    <property type="match status" value="1"/>
</dbReference>
<dbReference type="PANTHER" id="PTHR14136:SF17">
    <property type="entry name" value="BTB_POZ DOMAIN-CONTAINING PROTEIN KCTD9"/>
    <property type="match status" value="1"/>
</dbReference>
<evidence type="ECO:0000313" key="4">
    <source>
        <dbReference type="Proteomes" id="UP000662314"/>
    </source>
</evidence>
<dbReference type="InterPro" id="IPR054568">
    <property type="entry name" value="NNH3"/>
</dbReference>
<keyword evidence="4" id="KW-1185">Reference proteome</keyword>
<protein>
    <submittedName>
        <fullName evidence="3">Pentapeptide repeat-containing protein</fullName>
    </submittedName>
</protein>
<feature type="domain" description="NACHT" evidence="1">
    <location>
        <begin position="295"/>
        <end position="383"/>
    </location>
</feature>
<dbReference type="InterPro" id="IPR001646">
    <property type="entry name" value="5peptide_repeat"/>
</dbReference>
<reference evidence="3 4" key="1">
    <citation type="journal article" date="2021" name="Int. J. Syst. Evol. Microbiol.">
        <title>Amazonocrinis nigriterrae gen. nov., sp. nov., Atlanticothrix silvestris gen. nov., sp. nov. and Dendronalium phyllosphericum gen. nov., sp. nov., nostocacean cyanobacteria from Brazilian environments.</title>
        <authorList>
            <person name="Alvarenga D.O."/>
            <person name="Andreote A.P.D."/>
            <person name="Branco L.H.Z."/>
            <person name="Delbaje E."/>
            <person name="Cruz R.B."/>
            <person name="Varani A.M."/>
            <person name="Fiore M.F."/>
        </authorList>
    </citation>
    <scope>NUCLEOTIDE SEQUENCE [LARGE SCALE GENOMIC DNA]</scope>
    <source>
        <strain evidence="3 4">CENA369</strain>
    </source>
</reference>
<dbReference type="SUPFAM" id="SSF141571">
    <property type="entry name" value="Pentapeptide repeat-like"/>
    <property type="match status" value="1"/>
</dbReference>
<evidence type="ECO:0000259" key="1">
    <source>
        <dbReference type="Pfam" id="PF05729"/>
    </source>
</evidence>
<dbReference type="Pfam" id="PF05729">
    <property type="entry name" value="NACHT"/>
    <property type="match status" value="1"/>
</dbReference>
<proteinExistence type="predicted"/>
<dbReference type="Proteomes" id="UP000662314">
    <property type="component" value="Unassembled WGS sequence"/>
</dbReference>
<feature type="domain" description="NACHT N-terminal Helical" evidence="2">
    <location>
        <begin position="47"/>
        <end position="257"/>
    </location>
</feature>
<sequence length="961" mass="110004">MKSRLLEVWQQLRTSFSVEESPNTTVETGKAVLAAVQTIKKQGASVEALKSLLQNSSSLLDVLCSPLAQVLSGGLPFLPMGIALLKFYRAITKQDPSLEDCVFIISQAAYLESVKEILSIYASVNWDANPNIQKATTKQLQKLNDLELDSQTASEAIACFHQSELAQAFNQVLLVRLLLAKIPKANASLLIKRVAWNTYRYIIQAWIELGYPIKNANQPSLLDWHEEQQKIQSIDEYLKYYISPKPLEYLFNEPFSLKDIYVPLTAKPLDEKIEYLDLETWAKTILLKQEKLEQVMFIQGQTGSGKSVFCRMFADWVRKHLYPTWIPILLCLRDIDLIESRLEKTLERELKSGYIQLDNNWLTNKNTRFLFILDGFDELHFESRNNLNLELFIKQLAKFQQECKYVEMGHRVLITGKSMSLEGIHNLPSNLERVEIVEMDGQLQQKWFGKWSAVQINPKNASLWQFLQSEECPSQVQKLAQEPLLLYFLAAMYRDGKLVIEKLEKATQQTAKTIIYQEALEWILAQPSERDRNNLKPELTKYKPEDLKRLLTEAAVCVVQSKNKASISMLEARLEEDETAKALIKKAKGKLANEPLKTAWANFYITSAEREDRIEFFHQSFSEFLFAERLKSRLKIWTQEYLEEGRKQLITSEAQMNWQIYDLLGFGKLTPEIVEYLMGLLTEIPDFPWEQLFKRLENFYHNWCQGKFIDSAEETLPQKKLRQLQKYGIRELGQRQIDIYAGLNVLILLLELHRHTQNQDDLKKQITFYPSGQPKGLFSIADQLLLSINYADSIQLRNFTTIVGQFLSNANLSDAYLRGVVLSHANLSNANFSRANLSYANLSHANLSNANFSRTNLSDANLCGANLSRANLSDTKLSRADLSRANLSDANLSRAYLSHLDLSDANLGGANLSSAFLNGANLSHANLENISWDEYTNWENVQGLYIAINMPEVLKQQLGLI</sequence>